<dbReference type="InterPro" id="IPR036047">
    <property type="entry name" value="F-box-like_dom_sf"/>
</dbReference>
<protein>
    <recommendedName>
        <fullName evidence="1">F-box associated beta-propeller type 1 domain-containing protein</fullName>
    </recommendedName>
</protein>
<dbReference type="PANTHER" id="PTHR31672">
    <property type="entry name" value="BNACNNG10540D PROTEIN"/>
    <property type="match status" value="1"/>
</dbReference>
<organism evidence="2 3">
    <name type="scientific">Stylosanthes scabra</name>
    <dbReference type="NCBI Taxonomy" id="79078"/>
    <lineage>
        <taxon>Eukaryota</taxon>
        <taxon>Viridiplantae</taxon>
        <taxon>Streptophyta</taxon>
        <taxon>Embryophyta</taxon>
        <taxon>Tracheophyta</taxon>
        <taxon>Spermatophyta</taxon>
        <taxon>Magnoliopsida</taxon>
        <taxon>eudicotyledons</taxon>
        <taxon>Gunneridae</taxon>
        <taxon>Pentapetalae</taxon>
        <taxon>rosids</taxon>
        <taxon>fabids</taxon>
        <taxon>Fabales</taxon>
        <taxon>Fabaceae</taxon>
        <taxon>Papilionoideae</taxon>
        <taxon>50 kb inversion clade</taxon>
        <taxon>dalbergioids sensu lato</taxon>
        <taxon>Dalbergieae</taxon>
        <taxon>Pterocarpus clade</taxon>
        <taxon>Stylosanthes</taxon>
    </lineage>
</organism>
<dbReference type="InterPro" id="IPR017451">
    <property type="entry name" value="F-box-assoc_interact_dom"/>
</dbReference>
<dbReference type="PANTHER" id="PTHR31672:SF13">
    <property type="entry name" value="F-BOX PROTEIN CPR30-LIKE"/>
    <property type="match status" value="1"/>
</dbReference>
<gene>
    <name evidence="2" type="ORF">PIB30_014820</name>
</gene>
<dbReference type="Proteomes" id="UP001341840">
    <property type="component" value="Unassembled WGS sequence"/>
</dbReference>
<dbReference type="SUPFAM" id="SSF81383">
    <property type="entry name" value="F-box domain"/>
    <property type="match status" value="1"/>
</dbReference>
<proteinExistence type="predicted"/>
<evidence type="ECO:0000313" key="3">
    <source>
        <dbReference type="Proteomes" id="UP001341840"/>
    </source>
</evidence>
<dbReference type="InterPro" id="IPR050796">
    <property type="entry name" value="SCF_F-box_component"/>
</dbReference>
<keyword evidence="3" id="KW-1185">Reference proteome</keyword>
<dbReference type="EMBL" id="JASCZI010000040">
    <property type="protein sequence ID" value="MED6107526.1"/>
    <property type="molecule type" value="Genomic_DNA"/>
</dbReference>
<reference evidence="2 3" key="1">
    <citation type="journal article" date="2023" name="Plants (Basel)">
        <title>Bridging the Gap: Combining Genomics and Transcriptomics Approaches to Understand Stylosanthes scabra, an Orphan Legume from the Brazilian Caatinga.</title>
        <authorList>
            <person name="Ferreira-Neto J.R.C."/>
            <person name="da Silva M.D."/>
            <person name="Binneck E."/>
            <person name="de Melo N.F."/>
            <person name="da Silva R.H."/>
            <person name="de Melo A.L.T.M."/>
            <person name="Pandolfi V."/>
            <person name="Bustamante F.O."/>
            <person name="Brasileiro-Vidal A.C."/>
            <person name="Benko-Iseppon A.M."/>
        </authorList>
    </citation>
    <scope>NUCLEOTIDE SEQUENCE [LARGE SCALE GENOMIC DNA]</scope>
    <source>
        <tissue evidence="2">Leaves</tissue>
    </source>
</reference>
<sequence length="354" mass="40566">MDDHSHHFPTELLWKIFVKSDAKTVGRCRALSRAWDMQLKSPKFVMQHWEVNNFKRCNAILGVGRNQGNSNSEWFFKYVLENITQAQLNIPILINQARYSMVGADHGVICLEINRPPHPSRLMLWNPLTNKTKCAPVKTSKHTNYDVCLYSFGFLKDSMDYRFVHVYKRNFRDTQIRWSIFHPKKISWSKSMSFNSSVSKLDPDNVVEKGVVYWIGWGGDELDDLLMVISLDMSVNKFYETNVPSEAKADHHVLTNIHGDVGFLTQTKVELGTGLMYNPTIVIGEDIFSITEAHARFGCSNASQRTGVIISKHDHDKDRPEDLMSQSWKINVAVKTMILHCDSLFLGDDIPAIE</sequence>
<dbReference type="Pfam" id="PF07734">
    <property type="entry name" value="FBA_1"/>
    <property type="match status" value="1"/>
</dbReference>
<dbReference type="NCBIfam" id="TIGR01640">
    <property type="entry name" value="F_box_assoc_1"/>
    <property type="match status" value="1"/>
</dbReference>
<feature type="domain" description="F-box associated beta-propeller type 1" evidence="1">
    <location>
        <begin position="119"/>
        <end position="254"/>
    </location>
</feature>
<dbReference type="InterPro" id="IPR006527">
    <property type="entry name" value="F-box-assoc_dom_typ1"/>
</dbReference>
<accession>A0ABU6Q6X0</accession>
<comment type="caution">
    <text evidence="2">The sequence shown here is derived from an EMBL/GenBank/DDBJ whole genome shotgun (WGS) entry which is preliminary data.</text>
</comment>
<evidence type="ECO:0000259" key="1">
    <source>
        <dbReference type="Pfam" id="PF07734"/>
    </source>
</evidence>
<name>A0ABU6Q6X0_9FABA</name>
<evidence type="ECO:0000313" key="2">
    <source>
        <dbReference type="EMBL" id="MED6107526.1"/>
    </source>
</evidence>